<dbReference type="Gene3D" id="1.20.1730.10">
    <property type="entry name" value="Sodium/glucose cotransporter"/>
    <property type="match status" value="1"/>
</dbReference>
<protein>
    <submittedName>
        <fullName evidence="11">Sodium:solute symporter</fullName>
    </submittedName>
</protein>
<evidence type="ECO:0000256" key="2">
    <source>
        <dbReference type="ARBA" id="ARBA00006434"/>
    </source>
</evidence>
<keyword evidence="4 9" id="KW-0812">Transmembrane</keyword>
<feature type="signal peptide" evidence="10">
    <location>
        <begin position="1"/>
        <end position="22"/>
    </location>
</feature>
<dbReference type="InterPro" id="IPR050277">
    <property type="entry name" value="Sodium:Solute_Symporter"/>
</dbReference>
<feature type="transmembrane region" description="Helical" evidence="9">
    <location>
        <begin position="386"/>
        <end position="404"/>
    </location>
</feature>
<dbReference type="Proteomes" id="UP001524587">
    <property type="component" value="Unassembled WGS sequence"/>
</dbReference>
<comment type="subcellular location">
    <subcellularLocation>
        <location evidence="1">Membrane</location>
        <topology evidence="1">Multi-pass membrane protein</topology>
    </subcellularLocation>
</comment>
<evidence type="ECO:0000256" key="1">
    <source>
        <dbReference type="ARBA" id="ARBA00004141"/>
    </source>
</evidence>
<dbReference type="InterPro" id="IPR038377">
    <property type="entry name" value="Na/Glc_symporter_sf"/>
</dbReference>
<feature type="transmembrane region" description="Helical" evidence="9">
    <location>
        <begin position="357"/>
        <end position="380"/>
    </location>
</feature>
<comment type="caution">
    <text evidence="11">The sequence shown here is derived from an EMBL/GenBank/DDBJ whole genome shotgun (WGS) entry which is preliminary data.</text>
</comment>
<evidence type="ECO:0000256" key="10">
    <source>
        <dbReference type="SAM" id="SignalP"/>
    </source>
</evidence>
<evidence type="ECO:0000313" key="11">
    <source>
        <dbReference type="EMBL" id="MCQ8280014.1"/>
    </source>
</evidence>
<feature type="compositionally biased region" description="Basic and acidic residues" evidence="8">
    <location>
        <begin position="464"/>
        <end position="476"/>
    </location>
</feature>
<dbReference type="PANTHER" id="PTHR48086">
    <property type="entry name" value="SODIUM/PROLINE SYMPORTER-RELATED"/>
    <property type="match status" value="1"/>
</dbReference>
<feature type="chain" id="PRO_5047254379" evidence="10">
    <location>
        <begin position="23"/>
        <end position="491"/>
    </location>
</feature>
<feature type="transmembrane region" description="Helical" evidence="9">
    <location>
        <begin position="71"/>
        <end position="89"/>
    </location>
</feature>
<evidence type="ECO:0000256" key="5">
    <source>
        <dbReference type="ARBA" id="ARBA00022989"/>
    </source>
</evidence>
<feature type="transmembrane region" description="Helical" evidence="9">
    <location>
        <begin position="230"/>
        <end position="256"/>
    </location>
</feature>
<feature type="transmembrane region" description="Helical" evidence="9">
    <location>
        <begin position="187"/>
        <end position="210"/>
    </location>
</feature>
<sequence>MIAAFGLVLVLALGLACSTARAAEHQKPEDFFVASGRFGAVLFFFLSVGETYSIGTILGVPAGVYSHGTGFLAWFLGYILLAFPVGYFLNPCIWRAGRRTGAVTLPDMFRRHFDSRTLELVITLSSIAFLLPLGVMQFVGLQTVLSALGLGHLPPLLTLGVAGALVLLMVAIAGIRGPARVAVLKDALMLLAVLAAGLAALSVLLRMPAAPAAAPMAAPKLPGAQWKTDLFAMSTIVLQSVGFCLVPQTVASVFTARSPRTVRRAQSLMPLYMAMFPLLVLTAYAARRLGGGAGTGDPNGVFVRIACDLLPGWMAGIVLAAASLSAMVVLSGICLALGPLVSRNLVPGLDGERQKRYARLVMAGYMVLSVAGATGFHGLMTAINTVFYFGITQILPALVSMLFLRRVRPGAIALSLLLGDAVSIGLHAGGVPLGGINPGLVGLGANALLLLLLTRRFPGEFREPTENRRLRSDPERVSPVAQKEIRHDAIA</sequence>
<keyword evidence="12" id="KW-1185">Reference proteome</keyword>
<dbReference type="PANTHER" id="PTHR48086:SF8">
    <property type="entry name" value="MONOCARBOXYLIC ACID PERMEASE"/>
    <property type="match status" value="1"/>
</dbReference>
<feature type="transmembrane region" description="Helical" evidence="9">
    <location>
        <begin position="411"/>
        <end position="429"/>
    </location>
</feature>
<keyword evidence="10" id="KW-0732">Signal</keyword>
<feature type="transmembrane region" description="Helical" evidence="9">
    <location>
        <begin position="313"/>
        <end position="337"/>
    </location>
</feature>
<dbReference type="PROSITE" id="PS50283">
    <property type="entry name" value="NA_SOLUT_SYMP_3"/>
    <property type="match status" value="1"/>
</dbReference>
<dbReference type="Pfam" id="PF00474">
    <property type="entry name" value="SSF"/>
    <property type="match status" value="1"/>
</dbReference>
<keyword evidence="5 9" id="KW-1133">Transmembrane helix</keyword>
<feature type="transmembrane region" description="Helical" evidence="9">
    <location>
        <begin position="435"/>
        <end position="453"/>
    </location>
</feature>
<keyword evidence="3" id="KW-0813">Transport</keyword>
<evidence type="ECO:0000313" key="12">
    <source>
        <dbReference type="Proteomes" id="UP001524587"/>
    </source>
</evidence>
<feature type="transmembrane region" description="Helical" evidence="9">
    <location>
        <begin position="268"/>
        <end position="286"/>
    </location>
</feature>
<dbReference type="InterPro" id="IPR001734">
    <property type="entry name" value="Na/solute_symporter"/>
</dbReference>
<reference evidence="11 12" key="1">
    <citation type="submission" date="2022-06" db="EMBL/GenBank/DDBJ databases">
        <title>Endosaccharibacter gen. nov., sp. nov., endophytic bacteria isolated from sugarcane.</title>
        <authorList>
            <person name="Pitiwittayakul N."/>
            <person name="Yukphan P."/>
            <person name="Charoenyingcharoen P."/>
            <person name="Tanasupawat S."/>
        </authorList>
    </citation>
    <scope>NUCLEOTIDE SEQUENCE [LARGE SCALE GENOMIC DNA]</scope>
    <source>
        <strain evidence="11 12">KSS8</strain>
    </source>
</reference>
<evidence type="ECO:0000256" key="6">
    <source>
        <dbReference type="ARBA" id="ARBA00023136"/>
    </source>
</evidence>
<dbReference type="RefSeq" id="WP_422865501.1">
    <property type="nucleotide sequence ID" value="NZ_JAMSKV010000020.1"/>
</dbReference>
<keyword evidence="6 9" id="KW-0472">Membrane</keyword>
<organism evidence="11 12">
    <name type="scientific">Endosaccharibacter trunci</name>
    <dbReference type="NCBI Taxonomy" id="2812733"/>
    <lineage>
        <taxon>Bacteria</taxon>
        <taxon>Pseudomonadati</taxon>
        <taxon>Pseudomonadota</taxon>
        <taxon>Alphaproteobacteria</taxon>
        <taxon>Acetobacterales</taxon>
        <taxon>Acetobacteraceae</taxon>
        <taxon>Endosaccharibacter</taxon>
    </lineage>
</organism>
<feature type="transmembrane region" description="Helical" evidence="9">
    <location>
        <begin position="118"/>
        <end position="141"/>
    </location>
</feature>
<accession>A0ABT1WAU4</accession>
<proteinExistence type="inferred from homology"/>
<name>A0ABT1WAU4_9PROT</name>
<gene>
    <name evidence="11" type="ORF">NFI95_16345</name>
</gene>
<comment type="similarity">
    <text evidence="2 7">Belongs to the sodium:solute symporter (SSF) (TC 2.A.21) family.</text>
</comment>
<evidence type="ECO:0000256" key="3">
    <source>
        <dbReference type="ARBA" id="ARBA00022448"/>
    </source>
</evidence>
<evidence type="ECO:0000256" key="8">
    <source>
        <dbReference type="SAM" id="MobiDB-lite"/>
    </source>
</evidence>
<evidence type="ECO:0000256" key="9">
    <source>
        <dbReference type="SAM" id="Phobius"/>
    </source>
</evidence>
<feature type="transmembrane region" description="Helical" evidence="9">
    <location>
        <begin position="153"/>
        <end position="175"/>
    </location>
</feature>
<evidence type="ECO:0000256" key="4">
    <source>
        <dbReference type="ARBA" id="ARBA00022692"/>
    </source>
</evidence>
<dbReference type="EMBL" id="JAMSKV010000020">
    <property type="protein sequence ID" value="MCQ8280014.1"/>
    <property type="molecule type" value="Genomic_DNA"/>
</dbReference>
<evidence type="ECO:0000256" key="7">
    <source>
        <dbReference type="RuleBase" id="RU362091"/>
    </source>
</evidence>
<feature type="region of interest" description="Disordered" evidence="8">
    <location>
        <begin position="464"/>
        <end position="491"/>
    </location>
</feature>